<dbReference type="PANTHER" id="PTHR46244">
    <property type="entry name" value="PHOSPHOENOLPYRUVATE-PROTEIN PHOSPHOTRANSFERASE"/>
    <property type="match status" value="1"/>
</dbReference>
<keyword evidence="13 17" id="KW-0479">Metal-binding</keyword>
<comment type="catalytic activity">
    <reaction evidence="1 17">
        <text>L-histidyl-[protein] + phosphoenolpyruvate = N(pros)-phospho-L-histidyl-[protein] + pyruvate</text>
        <dbReference type="Rhea" id="RHEA:23880"/>
        <dbReference type="Rhea" id="RHEA-COMP:9745"/>
        <dbReference type="Rhea" id="RHEA-COMP:9746"/>
        <dbReference type="ChEBI" id="CHEBI:15361"/>
        <dbReference type="ChEBI" id="CHEBI:29979"/>
        <dbReference type="ChEBI" id="CHEBI:58702"/>
        <dbReference type="ChEBI" id="CHEBI:64837"/>
        <dbReference type="EC" id="2.7.3.9"/>
    </reaction>
</comment>
<proteinExistence type="inferred from homology"/>
<name>A0AAI8FD84_MESHY</name>
<evidence type="ECO:0000256" key="3">
    <source>
        <dbReference type="ARBA" id="ARBA00002728"/>
    </source>
</evidence>
<dbReference type="GO" id="GO:0005737">
    <property type="term" value="C:cytoplasm"/>
    <property type="evidence" value="ECO:0007669"/>
    <property type="project" value="UniProtKB-SubCell"/>
</dbReference>
<comment type="subcellular location">
    <subcellularLocation>
        <location evidence="4 17">Cytoplasm</location>
    </subcellularLocation>
</comment>
<comment type="function">
    <text evidence="3 17">General (non sugar-specific) component of the phosphoenolpyruvate-dependent sugar phosphotransferase system (sugar PTS). This major carbohydrate active-transport system catalyzes the phosphorylation of incoming sugar substrates concomitantly with their translocation across the cell membrane. Enzyme I transfers the phosphoryl group from phosphoenolpyruvate (PEP) to the phosphoryl carrier protein (HPr).</text>
</comment>
<dbReference type="SUPFAM" id="SSF51621">
    <property type="entry name" value="Phosphoenolpyruvate/pyruvate domain"/>
    <property type="match status" value="1"/>
</dbReference>
<dbReference type="GO" id="GO:0016301">
    <property type="term" value="F:kinase activity"/>
    <property type="evidence" value="ECO:0007669"/>
    <property type="project" value="UniProtKB-KW"/>
</dbReference>
<feature type="binding site" evidence="19">
    <location>
        <begin position="454"/>
        <end position="455"/>
    </location>
    <ligand>
        <name>phosphoenolpyruvate</name>
        <dbReference type="ChEBI" id="CHEBI:58702"/>
    </ligand>
</feature>
<dbReference type="SUPFAM" id="SSF47831">
    <property type="entry name" value="Enzyme I of the PEP:sugar phosphotransferase system HPr-binding (sub)domain"/>
    <property type="match status" value="1"/>
</dbReference>
<gene>
    <name evidence="25" type="ORF">MOS_540</name>
</gene>
<dbReference type="KEGG" id="mhs:MOS_540"/>
<feature type="active site" description="Tele-phosphohistidine intermediate" evidence="18">
    <location>
        <position position="189"/>
    </location>
</feature>
<evidence type="ECO:0000256" key="1">
    <source>
        <dbReference type="ARBA" id="ARBA00000683"/>
    </source>
</evidence>
<dbReference type="GO" id="GO:0046872">
    <property type="term" value="F:metal ion binding"/>
    <property type="evidence" value="ECO:0007669"/>
    <property type="project" value="UniProtKB-KW"/>
</dbReference>
<dbReference type="PRINTS" id="PR01736">
    <property type="entry name" value="PHPHTRNFRASE"/>
</dbReference>
<evidence type="ECO:0000256" key="18">
    <source>
        <dbReference type="PIRSR" id="PIRSR000732-1"/>
    </source>
</evidence>
<keyword evidence="12 17" id="KW-0598">Phosphotransferase system</keyword>
<feature type="domain" description="PEP-utilising enzyme mobile" evidence="22">
    <location>
        <begin position="154"/>
        <end position="225"/>
    </location>
</feature>
<dbReference type="EC" id="2.7.3.9" evidence="6 17"/>
<dbReference type="NCBIfam" id="TIGR01417">
    <property type="entry name" value="PTS_I_fam"/>
    <property type="match status" value="1"/>
</dbReference>
<evidence type="ECO:0000256" key="12">
    <source>
        <dbReference type="ARBA" id="ARBA00022683"/>
    </source>
</evidence>
<keyword evidence="8 17" id="KW-0813">Transport</keyword>
<dbReference type="InterPro" id="IPR040442">
    <property type="entry name" value="Pyrv_kinase-like_dom_sf"/>
</dbReference>
<protein>
    <recommendedName>
        <fullName evidence="7 17">Phosphoenolpyruvate-protein phosphotransferase</fullName>
        <ecNumber evidence="6 17">2.7.3.9</ecNumber>
    </recommendedName>
    <alternativeName>
        <fullName evidence="16 17">Phosphotransferase system, enzyme I</fullName>
    </alternativeName>
</protein>
<dbReference type="InterPro" id="IPR050499">
    <property type="entry name" value="PEP-utilizing_PTS_enzyme"/>
</dbReference>
<dbReference type="GO" id="GO:0008965">
    <property type="term" value="F:phosphoenolpyruvate-protein phosphotransferase activity"/>
    <property type="evidence" value="ECO:0007669"/>
    <property type="project" value="UniProtKB-EC"/>
</dbReference>
<dbReference type="InterPro" id="IPR006318">
    <property type="entry name" value="PTS_EI-like"/>
</dbReference>
<dbReference type="Gene3D" id="1.10.274.10">
    <property type="entry name" value="PtsI, HPr-binding domain"/>
    <property type="match status" value="1"/>
</dbReference>
<keyword evidence="21" id="KW-0175">Coiled coil</keyword>
<dbReference type="InterPro" id="IPR008731">
    <property type="entry name" value="PTS_EIN"/>
</dbReference>
<keyword evidence="9 17" id="KW-0963">Cytoplasm</keyword>
<evidence type="ECO:0000256" key="11">
    <source>
        <dbReference type="ARBA" id="ARBA00022679"/>
    </source>
</evidence>
<dbReference type="PANTHER" id="PTHR46244:SF3">
    <property type="entry name" value="PHOSPHOENOLPYRUVATE-PROTEIN PHOSPHOTRANSFERASE"/>
    <property type="match status" value="1"/>
</dbReference>
<dbReference type="RefSeq" id="WP_015084216.1">
    <property type="nucleotide sequence ID" value="NC_019552.1"/>
</dbReference>
<dbReference type="InterPro" id="IPR023151">
    <property type="entry name" value="PEP_util_CS"/>
</dbReference>
<evidence type="ECO:0000259" key="24">
    <source>
        <dbReference type="Pfam" id="PF05524"/>
    </source>
</evidence>
<evidence type="ECO:0000256" key="13">
    <source>
        <dbReference type="ARBA" id="ARBA00022723"/>
    </source>
</evidence>
<evidence type="ECO:0000256" key="2">
    <source>
        <dbReference type="ARBA" id="ARBA00001946"/>
    </source>
</evidence>
<accession>A0AAI8FD84</accession>
<evidence type="ECO:0000256" key="5">
    <source>
        <dbReference type="ARBA" id="ARBA00007837"/>
    </source>
</evidence>
<organism evidence="25 26">
    <name type="scientific">Mesomycoplasma hyorhinis SK76</name>
    <dbReference type="NCBI Taxonomy" id="1118964"/>
    <lineage>
        <taxon>Bacteria</taxon>
        <taxon>Bacillati</taxon>
        <taxon>Mycoplasmatota</taxon>
        <taxon>Mycoplasmoidales</taxon>
        <taxon>Metamycoplasmataceae</taxon>
        <taxon>Mesomycoplasma</taxon>
    </lineage>
</organism>
<evidence type="ECO:0000256" key="21">
    <source>
        <dbReference type="SAM" id="Coils"/>
    </source>
</evidence>
<keyword evidence="15 17" id="KW-0460">Magnesium</keyword>
<reference evidence="25 26" key="1">
    <citation type="journal article" date="2013" name="Genome Announc.">
        <title>Complete Genome Sequence of Mycoplasma hyorhinis Strain SK76.</title>
        <authorList>
            <person name="Goodison S."/>
            <person name="Urquidi V."/>
            <person name="Kumar D."/>
            <person name="Reyes L."/>
            <person name="Rosser C.J."/>
        </authorList>
    </citation>
    <scope>NUCLEOTIDE SEQUENCE [LARGE SCALE GENOMIC DNA]</scope>
    <source>
        <strain evidence="25 26">SK76</strain>
    </source>
</reference>
<feature type="domain" description="Phosphotransferase system enzyme I N-terminal" evidence="24">
    <location>
        <begin position="7"/>
        <end position="127"/>
    </location>
</feature>
<evidence type="ECO:0000259" key="22">
    <source>
        <dbReference type="Pfam" id="PF00391"/>
    </source>
</evidence>
<dbReference type="GO" id="GO:0009401">
    <property type="term" value="P:phosphoenolpyruvate-dependent sugar phosphotransferase system"/>
    <property type="evidence" value="ECO:0007669"/>
    <property type="project" value="UniProtKB-KW"/>
</dbReference>
<dbReference type="InterPro" id="IPR036637">
    <property type="entry name" value="Phosphohistidine_dom_sf"/>
</dbReference>
<evidence type="ECO:0000256" key="8">
    <source>
        <dbReference type="ARBA" id="ARBA00022448"/>
    </source>
</evidence>
<dbReference type="AlphaFoldDB" id="A0AAI8FD84"/>
<sequence length="571" mass="64738">MKNLEFKGIGASSGVVKAKVFKIEEVDIKIDHSKIEDTEKEIALYKKALEKSIQQIETIKEKAKNKLKQEELDILDAHILIANDPMINEEIIELINQKENAVHATDLVAKKYIEMFLSMDDEYMRGRALDIKDLTTRIIKNLLNIDLLDLSLISEDVIIVANDLTPSDTAQLNSYVKGFLTNIGSRTSHSAIMARSLEIPAILALKDITQKVENGDTVVINGDTGIGVINPSDNTIQEYEKQYQEYIKLKHELETYKNKESVSKDGKKVVIAANIGNVEDLEAVLHTNADEIGLFRSEFLYMDANNWPTEEEQFQVYKTVLERMNNKKVVVRTLDIGGDKTLKYFNFAKELNPFLGYRAIRLSLDRIDVFVTQLRALIRASEFGNLAIMFPMIATVDEFLQAKAIFDKTFLEVKQEFVNVKDDIKVGIMIEIPAAAMIADQLAKYVDFFSIGTNDLIQYSMAADRMNEKVTHLYQPLNPSILKLIKLTIDGAHKHNKWVGMCGEMAGDIYAVPILLGMGLDEFSMSASSILKVKKLISNTSYEKYKDLWEQVKLADRQSEVEKILKIHPKR</sequence>
<keyword evidence="14 17" id="KW-0418">Kinase</keyword>
<dbReference type="Gene3D" id="3.20.20.60">
    <property type="entry name" value="Phosphoenolpyruvate-binding domains"/>
    <property type="match status" value="1"/>
</dbReference>
<feature type="domain" description="PEP-utilising enzyme C-terminal" evidence="23">
    <location>
        <begin position="251"/>
        <end position="540"/>
    </location>
</feature>
<feature type="active site" description="Proton donor" evidence="18">
    <location>
        <position position="502"/>
    </location>
</feature>
<dbReference type="PIRSF" id="PIRSF000732">
    <property type="entry name" value="PTS_enzyme_I"/>
    <property type="match status" value="1"/>
</dbReference>
<dbReference type="Gene3D" id="3.50.30.10">
    <property type="entry name" value="Phosphohistidine domain"/>
    <property type="match status" value="1"/>
</dbReference>
<evidence type="ECO:0000259" key="23">
    <source>
        <dbReference type="Pfam" id="PF02896"/>
    </source>
</evidence>
<feature type="binding site" evidence="19">
    <location>
        <position position="465"/>
    </location>
    <ligand>
        <name>phosphoenolpyruvate</name>
        <dbReference type="ChEBI" id="CHEBI:58702"/>
    </ligand>
</feature>
<evidence type="ECO:0000256" key="7">
    <source>
        <dbReference type="ARBA" id="ARBA00016544"/>
    </source>
</evidence>
<feature type="binding site" evidence="19">
    <location>
        <position position="332"/>
    </location>
    <ligand>
        <name>phosphoenolpyruvate</name>
        <dbReference type="ChEBI" id="CHEBI:58702"/>
    </ligand>
</feature>
<evidence type="ECO:0000256" key="15">
    <source>
        <dbReference type="ARBA" id="ARBA00022842"/>
    </source>
</evidence>
<dbReference type="InterPro" id="IPR024692">
    <property type="entry name" value="PTS_EI"/>
</dbReference>
<feature type="binding site" evidence="19">
    <location>
        <position position="296"/>
    </location>
    <ligand>
        <name>phosphoenolpyruvate</name>
        <dbReference type="ChEBI" id="CHEBI:58702"/>
    </ligand>
</feature>
<dbReference type="Pfam" id="PF00391">
    <property type="entry name" value="PEP-utilizers"/>
    <property type="match status" value="1"/>
</dbReference>
<keyword evidence="10 17" id="KW-0762">Sugar transport</keyword>
<feature type="coiled-coil region" evidence="21">
    <location>
        <begin position="35"/>
        <end position="73"/>
    </location>
</feature>
<evidence type="ECO:0000256" key="17">
    <source>
        <dbReference type="PIRNR" id="PIRNR000732"/>
    </source>
</evidence>
<dbReference type="InterPro" id="IPR015813">
    <property type="entry name" value="Pyrv/PenolPyrv_kinase-like_dom"/>
</dbReference>
<dbReference type="PROSITE" id="PS00742">
    <property type="entry name" value="PEP_ENZYMES_2"/>
    <property type="match status" value="1"/>
</dbReference>
<evidence type="ECO:0000256" key="20">
    <source>
        <dbReference type="PIRSR" id="PIRSR000732-3"/>
    </source>
</evidence>
<evidence type="ECO:0000256" key="16">
    <source>
        <dbReference type="ARBA" id="ARBA00033235"/>
    </source>
</evidence>
<evidence type="ECO:0000256" key="9">
    <source>
        <dbReference type="ARBA" id="ARBA00022490"/>
    </source>
</evidence>
<feature type="binding site" evidence="20">
    <location>
        <position position="431"/>
    </location>
    <ligand>
        <name>Mg(2+)</name>
        <dbReference type="ChEBI" id="CHEBI:18420"/>
    </ligand>
</feature>
<evidence type="ECO:0000256" key="10">
    <source>
        <dbReference type="ARBA" id="ARBA00022597"/>
    </source>
</evidence>
<evidence type="ECO:0000256" key="19">
    <source>
        <dbReference type="PIRSR" id="PIRSR000732-2"/>
    </source>
</evidence>
<comment type="cofactor">
    <cofactor evidence="2 17 20">
        <name>Mg(2+)</name>
        <dbReference type="ChEBI" id="CHEBI:18420"/>
    </cofactor>
</comment>
<dbReference type="Pfam" id="PF02896">
    <property type="entry name" value="PEP-utilizers_C"/>
    <property type="match status" value="1"/>
</dbReference>
<dbReference type="Pfam" id="PF05524">
    <property type="entry name" value="PEP-utilisers_N"/>
    <property type="match status" value="1"/>
</dbReference>
<keyword evidence="11 17" id="KW-0808">Transferase</keyword>
<dbReference type="Proteomes" id="UP000009399">
    <property type="component" value="Chromosome"/>
</dbReference>
<dbReference type="InterPro" id="IPR000121">
    <property type="entry name" value="PEP_util_C"/>
</dbReference>
<dbReference type="SUPFAM" id="SSF52009">
    <property type="entry name" value="Phosphohistidine domain"/>
    <property type="match status" value="1"/>
</dbReference>
<dbReference type="InterPro" id="IPR036618">
    <property type="entry name" value="PtsI_HPr-bd_sf"/>
</dbReference>
<dbReference type="InterPro" id="IPR008279">
    <property type="entry name" value="PEP-util_enz_mobile_dom"/>
</dbReference>
<evidence type="ECO:0000313" key="26">
    <source>
        <dbReference type="Proteomes" id="UP000009399"/>
    </source>
</evidence>
<feature type="binding site" evidence="20">
    <location>
        <position position="455"/>
    </location>
    <ligand>
        <name>Mg(2+)</name>
        <dbReference type="ChEBI" id="CHEBI:18420"/>
    </ligand>
</feature>
<dbReference type="EMBL" id="CP003914">
    <property type="protein sequence ID" value="AFX74452.1"/>
    <property type="molecule type" value="Genomic_DNA"/>
</dbReference>
<evidence type="ECO:0000256" key="4">
    <source>
        <dbReference type="ARBA" id="ARBA00004496"/>
    </source>
</evidence>
<evidence type="ECO:0000313" key="25">
    <source>
        <dbReference type="EMBL" id="AFX74452.1"/>
    </source>
</evidence>
<comment type="similarity">
    <text evidence="5 17">Belongs to the PEP-utilizing enzyme family.</text>
</comment>
<evidence type="ECO:0000256" key="14">
    <source>
        <dbReference type="ARBA" id="ARBA00022777"/>
    </source>
</evidence>
<evidence type="ECO:0000256" key="6">
    <source>
        <dbReference type="ARBA" id="ARBA00012232"/>
    </source>
</evidence>